<gene>
    <name evidence="2" type="ORF">CYLTODRAFT_421318</name>
</gene>
<dbReference type="EMBL" id="KN880496">
    <property type="protein sequence ID" value="KIY68758.1"/>
    <property type="molecule type" value="Genomic_DNA"/>
</dbReference>
<evidence type="ECO:0008006" key="4">
    <source>
        <dbReference type="Google" id="ProtNLM"/>
    </source>
</evidence>
<sequence>MADQADIQASSDSDGTRIASAPFDTPDGADIALRTSDNTIFFFKKYFLIAASPFFSNLLSDATPGGTSQGRPICPVIEDSGTMHLILRLCSPSHITMEDFVAAISSHPVLSSLDKYIMTEAHQRVVNIFQEGAAALIQESPLQAFGIARALGEDTIARQAARQLLCIPMDKWTSSDKSTIINVVTGSDYHRLVQYFLRCGQAAHDTAKIAHSLYGTCARCKSPKPKTTWGLSDGEPEPNFSRLDDSNSGLRLGSSVIHIRKNTTLSYSDLVALQKITDSGDIYRHCPGTRELPQAVVSSICEMSMSACHKGVRGFVLVKSSIDSVLKAMYKEIDEAINKVPLELGDAM</sequence>
<organism evidence="2 3">
    <name type="scientific">Cylindrobasidium torrendii FP15055 ss-10</name>
    <dbReference type="NCBI Taxonomy" id="1314674"/>
    <lineage>
        <taxon>Eukaryota</taxon>
        <taxon>Fungi</taxon>
        <taxon>Dikarya</taxon>
        <taxon>Basidiomycota</taxon>
        <taxon>Agaricomycotina</taxon>
        <taxon>Agaricomycetes</taxon>
        <taxon>Agaricomycetidae</taxon>
        <taxon>Agaricales</taxon>
        <taxon>Marasmiineae</taxon>
        <taxon>Physalacriaceae</taxon>
        <taxon>Cylindrobasidium</taxon>
    </lineage>
</organism>
<accession>A0A0D7BE64</accession>
<dbReference type="Proteomes" id="UP000054007">
    <property type="component" value="Unassembled WGS sequence"/>
</dbReference>
<evidence type="ECO:0000313" key="2">
    <source>
        <dbReference type="EMBL" id="KIY68758.1"/>
    </source>
</evidence>
<dbReference type="STRING" id="1314674.A0A0D7BE64"/>
<reference evidence="2 3" key="1">
    <citation type="journal article" date="2015" name="Fungal Genet. Biol.">
        <title>Evolution of novel wood decay mechanisms in Agaricales revealed by the genome sequences of Fistulina hepatica and Cylindrobasidium torrendii.</title>
        <authorList>
            <person name="Floudas D."/>
            <person name="Held B.W."/>
            <person name="Riley R."/>
            <person name="Nagy L.G."/>
            <person name="Koehler G."/>
            <person name="Ransdell A.S."/>
            <person name="Younus H."/>
            <person name="Chow J."/>
            <person name="Chiniquy J."/>
            <person name="Lipzen A."/>
            <person name="Tritt A."/>
            <person name="Sun H."/>
            <person name="Haridas S."/>
            <person name="LaButti K."/>
            <person name="Ohm R.A."/>
            <person name="Kues U."/>
            <person name="Blanchette R.A."/>
            <person name="Grigoriev I.V."/>
            <person name="Minto R.E."/>
            <person name="Hibbett D.S."/>
        </authorList>
    </citation>
    <scope>NUCLEOTIDE SEQUENCE [LARGE SCALE GENOMIC DNA]</scope>
    <source>
        <strain evidence="2 3">FP15055 ss-10</strain>
    </source>
</reference>
<dbReference type="AlphaFoldDB" id="A0A0D7BE64"/>
<feature type="compositionally biased region" description="Low complexity" evidence="1">
    <location>
        <begin position="1"/>
        <end position="13"/>
    </location>
</feature>
<dbReference type="OrthoDB" id="2665493at2759"/>
<evidence type="ECO:0000256" key="1">
    <source>
        <dbReference type="SAM" id="MobiDB-lite"/>
    </source>
</evidence>
<feature type="region of interest" description="Disordered" evidence="1">
    <location>
        <begin position="1"/>
        <end position="22"/>
    </location>
</feature>
<name>A0A0D7BE64_9AGAR</name>
<evidence type="ECO:0000313" key="3">
    <source>
        <dbReference type="Proteomes" id="UP000054007"/>
    </source>
</evidence>
<protein>
    <recommendedName>
        <fullName evidence="4">BTB domain-containing protein</fullName>
    </recommendedName>
</protein>
<keyword evidence="3" id="KW-1185">Reference proteome</keyword>
<proteinExistence type="predicted"/>